<keyword evidence="5" id="KW-0677">Repeat</keyword>
<dbReference type="Proteomes" id="UP000664859">
    <property type="component" value="Unassembled WGS sequence"/>
</dbReference>
<evidence type="ECO:0000256" key="4">
    <source>
        <dbReference type="ARBA" id="ARBA00022574"/>
    </source>
</evidence>
<dbReference type="Gene3D" id="2.130.10.10">
    <property type="entry name" value="YVTN repeat-like/Quinoprotein amine dehydrogenase"/>
    <property type="match status" value="1"/>
</dbReference>
<dbReference type="GO" id="GO:0005198">
    <property type="term" value="F:structural molecule activity"/>
    <property type="evidence" value="ECO:0007669"/>
    <property type="project" value="InterPro"/>
</dbReference>
<dbReference type="SMART" id="SM00320">
    <property type="entry name" value="WD40"/>
    <property type="match status" value="6"/>
</dbReference>
<dbReference type="InterPro" id="IPR037363">
    <property type="entry name" value="Sec13/Seh1_fam"/>
</dbReference>
<proteinExistence type="inferred from homology"/>
<dbReference type="GO" id="GO:0031080">
    <property type="term" value="C:nuclear pore outer ring"/>
    <property type="evidence" value="ECO:0007669"/>
    <property type="project" value="TreeGrafter"/>
</dbReference>
<dbReference type="InterPro" id="IPR001680">
    <property type="entry name" value="WD40_rpt"/>
</dbReference>
<dbReference type="GO" id="GO:0006606">
    <property type="term" value="P:protein import into nucleus"/>
    <property type="evidence" value="ECO:0007669"/>
    <property type="project" value="TreeGrafter"/>
</dbReference>
<dbReference type="GO" id="GO:0051028">
    <property type="term" value="P:mRNA transport"/>
    <property type="evidence" value="ECO:0007669"/>
    <property type="project" value="UniProtKB-KW"/>
</dbReference>
<comment type="subcellular location">
    <subcellularLocation>
        <location evidence="1">Nucleus</location>
        <location evidence="1">Nuclear pore complex</location>
    </subcellularLocation>
</comment>
<evidence type="ECO:0000256" key="8">
    <source>
        <dbReference type="ARBA" id="ARBA00023010"/>
    </source>
</evidence>
<sequence length="320" mass="35137">MSVSTLVNIETQHNEMIHDAQLDYYSRKLATASSDRTIEIFDINGEVTNRSAVLTGHEGPVWQVAWAHPRFGVLLASCSYDGSVLIHTESPPGVWTTVHAHRLHESSVNSVAWAPEEYGLILACASSDGKVSILQHMDDDSWQVSTFQDGKLGCNAVSWAPYGSGGGKDDAMGRDVMRLVTGSCDNRVRVWKCPAPTAGEVLGQGQLVWTDELTHSEPAHTDWVRDVAWAPATGMPFNTIASCGEDKAVYIWTQQEGGTEWTLTKMHEFSAPVWRLSWSVTGNVLAVSHGDDDVTLWKQNIEGRWEMVSSVEEGGRGPNQ</sequence>
<dbReference type="GO" id="GO:0030127">
    <property type="term" value="C:COPII vesicle coat"/>
    <property type="evidence" value="ECO:0007669"/>
    <property type="project" value="TreeGrafter"/>
</dbReference>
<organism evidence="11 12">
    <name type="scientific">Tribonema minus</name>
    <dbReference type="NCBI Taxonomy" id="303371"/>
    <lineage>
        <taxon>Eukaryota</taxon>
        <taxon>Sar</taxon>
        <taxon>Stramenopiles</taxon>
        <taxon>Ochrophyta</taxon>
        <taxon>PX clade</taxon>
        <taxon>Xanthophyceae</taxon>
        <taxon>Tribonematales</taxon>
        <taxon>Tribonemataceae</taxon>
        <taxon>Tribonema</taxon>
    </lineage>
</organism>
<dbReference type="OrthoDB" id="364224at2759"/>
<keyword evidence="8" id="KW-0811">Translocation</keyword>
<dbReference type="SUPFAM" id="SSF50978">
    <property type="entry name" value="WD40 repeat-like"/>
    <property type="match status" value="1"/>
</dbReference>
<reference evidence="11" key="1">
    <citation type="submission" date="2021-02" db="EMBL/GenBank/DDBJ databases">
        <title>First Annotated Genome of the Yellow-green Alga Tribonema minus.</title>
        <authorList>
            <person name="Mahan K.M."/>
        </authorList>
    </citation>
    <scope>NUCLEOTIDE SEQUENCE</scope>
    <source>
        <strain evidence="11">UTEX B ZZ1240</strain>
    </source>
</reference>
<dbReference type="InterPro" id="IPR015943">
    <property type="entry name" value="WD40/YVTN_repeat-like_dom_sf"/>
</dbReference>
<dbReference type="EMBL" id="JAFCMP010000457">
    <property type="protein sequence ID" value="KAG5179513.1"/>
    <property type="molecule type" value="Genomic_DNA"/>
</dbReference>
<dbReference type="GO" id="GO:0090114">
    <property type="term" value="P:COPII-coated vesicle budding"/>
    <property type="evidence" value="ECO:0007669"/>
    <property type="project" value="TreeGrafter"/>
</dbReference>
<evidence type="ECO:0000256" key="9">
    <source>
        <dbReference type="ARBA" id="ARBA00023132"/>
    </source>
</evidence>
<comment type="similarity">
    <text evidence="2">Belongs to the WD repeat SEC13 family.</text>
</comment>
<dbReference type="Pfam" id="PF00400">
    <property type="entry name" value="WD40"/>
    <property type="match status" value="5"/>
</dbReference>
<dbReference type="AlphaFoldDB" id="A0A836CBZ9"/>
<dbReference type="PANTHER" id="PTHR11024">
    <property type="entry name" value="NUCLEAR PORE COMPLEX PROTEIN SEC13 / SEH1 FAMILY MEMBER"/>
    <property type="match status" value="1"/>
</dbReference>
<keyword evidence="4" id="KW-0853">WD repeat</keyword>
<keyword evidence="7" id="KW-0653">Protein transport</keyword>
<evidence type="ECO:0000256" key="7">
    <source>
        <dbReference type="ARBA" id="ARBA00022927"/>
    </source>
</evidence>
<dbReference type="InterPro" id="IPR036322">
    <property type="entry name" value="WD40_repeat_dom_sf"/>
</dbReference>
<accession>A0A836CBZ9</accession>
<protein>
    <submittedName>
        <fullName evidence="11">WD40-repeat-containing domain protein</fullName>
    </submittedName>
</protein>
<keyword evidence="9" id="KW-0906">Nuclear pore complex</keyword>
<evidence type="ECO:0000256" key="2">
    <source>
        <dbReference type="ARBA" id="ARBA00010102"/>
    </source>
</evidence>
<keyword evidence="12" id="KW-1185">Reference proteome</keyword>
<evidence type="ECO:0000256" key="6">
    <source>
        <dbReference type="ARBA" id="ARBA00022816"/>
    </source>
</evidence>
<evidence type="ECO:0000313" key="12">
    <source>
        <dbReference type="Proteomes" id="UP000664859"/>
    </source>
</evidence>
<keyword evidence="3" id="KW-0813">Transport</keyword>
<evidence type="ECO:0000313" key="11">
    <source>
        <dbReference type="EMBL" id="KAG5179513.1"/>
    </source>
</evidence>
<evidence type="ECO:0000256" key="1">
    <source>
        <dbReference type="ARBA" id="ARBA00004567"/>
    </source>
</evidence>
<evidence type="ECO:0000256" key="3">
    <source>
        <dbReference type="ARBA" id="ARBA00022448"/>
    </source>
</evidence>
<evidence type="ECO:0000256" key="5">
    <source>
        <dbReference type="ARBA" id="ARBA00022737"/>
    </source>
</evidence>
<gene>
    <name evidence="11" type="ORF">JKP88DRAFT_224082</name>
</gene>
<comment type="caution">
    <text evidence="11">The sequence shown here is derived from an EMBL/GenBank/DDBJ whole genome shotgun (WGS) entry which is preliminary data.</text>
</comment>
<keyword evidence="10" id="KW-0539">Nucleus</keyword>
<keyword evidence="6" id="KW-0509">mRNA transport</keyword>
<dbReference type="PANTHER" id="PTHR11024:SF2">
    <property type="entry name" value="PROTEIN SEC13 HOMOLOG"/>
    <property type="match status" value="1"/>
</dbReference>
<evidence type="ECO:0000256" key="10">
    <source>
        <dbReference type="ARBA" id="ARBA00023242"/>
    </source>
</evidence>
<name>A0A836CBZ9_9STRA</name>